<dbReference type="Gene3D" id="3.20.20.100">
    <property type="entry name" value="NADP-dependent oxidoreductase domain"/>
    <property type="match status" value="1"/>
</dbReference>
<proteinExistence type="predicted"/>
<dbReference type="PANTHER" id="PTHR43364:SF4">
    <property type="entry name" value="NAD(P)-LINKED OXIDOREDUCTASE SUPERFAMILY PROTEIN"/>
    <property type="match status" value="1"/>
</dbReference>
<dbReference type="EMBL" id="JAMAST010000004">
    <property type="protein sequence ID" value="MCL1631475.1"/>
    <property type="molecule type" value="Genomic_DNA"/>
</dbReference>
<dbReference type="Proteomes" id="UP001203004">
    <property type="component" value="Unassembled WGS sequence"/>
</dbReference>
<accession>A0ABT0M9C0</accession>
<keyword evidence="4" id="KW-1185">Reference proteome</keyword>
<feature type="domain" description="NADP-dependent oxidoreductase" evidence="2">
    <location>
        <begin position="15"/>
        <end position="330"/>
    </location>
</feature>
<dbReference type="PROSITE" id="PS00062">
    <property type="entry name" value="ALDOKETO_REDUCTASE_2"/>
    <property type="match status" value="1"/>
</dbReference>
<evidence type="ECO:0000313" key="3">
    <source>
        <dbReference type="EMBL" id="MCL1631475.1"/>
    </source>
</evidence>
<name>A0ABT0M9C0_9BACL</name>
<dbReference type="InterPro" id="IPR020471">
    <property type="entry name" value="AKR"/>
</dbReference>
<reference evidence="3 4" key="1">
    <citation type="submission" date="2022-05" db="EMBL/GenBank/DDBJ databases">
        <title>Sporolactobacillus sp nov CPB3-1, isolated from tree bark (Mangifera indica L.).</title>
        <authorList>
            <person name="Phuengjayaem S."/>
            <person name="Tanasupawat S."/>
        </authorList>
    </citation>
    <scope>NUCLEOTIDE SEQUENCE [LARGE SCALE GENOMIC DNA]</scope>
    <source>
        <strain evidence="3 4">CPB3-1</strain>
    </source>
</reference>
<sequence>MKMKALGKSEVHVSKIGVGTAAWGFKLMGYGKFYQKQDLWEAYVASLDHGVNFFDTADSYARGDSERLLGEFREKDGRMAVIATKHNPKADKRPEDIIKAIEASLERLKTEAIDLYQLHYPPKDQDLEQYAELLADAYAHGLIRAIGVSNFNLERTAAFHQFLQKRGLFLSANQVYYHLLERRIERSGLIDYCEQERISIIPLSPMAQGVLTGKYQSGDKKLSLQQKVYLWIQQLDLFHEGTQGLPLWRRLMRMPEAAKIKKYDPLFQLLRETAAARETSVAQIALSWLMQASDQIIPIPGVKNRKQAVSNAGLPTIGLTQKEYDALSKMEEQLANE</sequence>
<dbReference type="RefSeq" id="WP_249099532.1">
    <property type="nucleotide sequence ID" value="NZ_JAMAST010000004.1"/>
</dbReference>
<dbReference type="InterPro" id="IPR023210">
    <property type="entry name" value="NADP_OxRdtase_dom"/>
</dbReference>
<organism evidence="3 4">
    <name type="scientific">Sporolactobacillus mangiferae</name>
    <dbReference type="NCBI Taxonomy" id="2940498"/>
    <lineage>
        <taxon>Bacteria</taxon>
        <taxon>Bacillati</taxon>
        <taxon>Bacillota</taxon>
        <taxon>Bacilli</taxon>
        <taxon>Bacillales</taxon>
        <taxon>Sporolactobacillaceae</taxon>
        <taxon>Sporolactobacillus</taxon>
    </lineage>
</organism>
<dbReference type="SUPFAM" id="SSF51430">
    <property type="entry name" value="NAD(P)-linked oxidoreductase"/>
    <property type="match status" value="1"/>
</dbReference>
<dbReference type="PRINTS" id="PR00069">
    <property type="entry name" value="ALDKETRDTASE"/>
</dbReference>
<gene>
    <name evidence="3" type="ORF">M3N64_05865</name>
</gene>
<keyword evidence="1" id="KW-0560">Oxidoreductase</keyword>
<evidence type="ECO:0000313" key="4">
    <source>
        <dbReference type="Proteomes" id="UP001203004"/>
    </source>
</evidence>
<evidence type="ECO:0000256" key="1">
    <source>
        <dbReference type="ARBA" id="ARBA00023002"/>
    </source>
</evidence>
<dbReference type="Pfam" id="PF00248">
    <property type="entry name" value="Aldo_ket_red"/>
    <property type="match status" value="1"/>
</dbReference>
<dbReference type="InterPro" id="IPR036812">
    <property type="entry name" value="NAD(P)_OxRdtase_dom_sf"/>
</dbReference>
<comment type="caution">
    <text evidence="3">The sequence shown here is derived from an EMBL/GenBank/DDBJ whole genome shotgun (WGS) entry which is preliminary data.</text>
</comment>
<protein>
    <submittedName>
        <fullName evidence="3">Aldo/keto reductase</fullName>
    </submittedName>
</protein>
<dbReference type="PANTHER" id="PTHR43364">
    <property type="entry name" value="NADH-SPECIFIC METHYLGLYOXAL REDUCTASE-RELATED"/>
    <property type="match status" value="1"/>
</dbReference>
<dbReference type="InterPro" id="IPR018170">
    <property type="entry name" value="Aldo/ket_reductase_CS"/>
</dbReference>
<evidence type="ECO:0000259" key="2">
    <source>
        <dbReference type="Pfam" id="PF00248"/>
    </source>
</evidence>
<dbReference type="InterPro" id="IPR050523">
    <property type="entry name" value="AKR_Detox_Biosynth"/>
</dbReference>